<evidence type="ECO:0000256" key="4">
    <source>
        <dbReference type="ARBA" id="ARBA00022833"/>
    </source>
</evidence>
<dbReference type="Pfam" id="PF18131">
    <property type="entry name" value="KN17_SH3"/>
    <property type="match status" value="1"/>
</dbReference>
<dbReference type="PANTHER" id="PTHR12805">
    <property type="entry name" value="KIN17 KIN, ANTIGENIC DETERMINANT OF RECA PROTEIN HOMOLOG"/>
    <property type="match status" value="1"/>
</dbReference>
<dbReference type="InterPro" id="IPR036236">
    <property type="entry name" value="Znf_C2H2_sf"/>
</dbReference>
<dbReference type="GO" id="GO:0006260">
    <property type="term" value="P:DNA replication"/>
    <property type="evidence" value="ECO:0007669"/>
    <property type="project" value="TreeGrafter"/>
</dbReference>
<keyword evidence="2" id="KW-0479">Metal-binding</keyword>
<sequence length="399" mass="45865">MGKAEKGTPKYLANKMKAKGLQKLRWYCQMCEKQCRDENGFKCHTMSESHQRQLLLFADNPDKYLDTFSEEFFTDYLSLLKRRFGTKRVQANNVYQEYIQDRNHIHMNATQWETLTDFVKWLGRESHCIVDETEKGWYVTYIDKDPETLLRQEKLAKKEKHELDAEERRQAFIDRQVELGRERAKDLPEAVFTDLKRDGEDPIKVNLLLHTAPKTVATTSVLASLSKSKSTFEGSFKKPKDVPKKRSALGEIMEEEKRQKLAKLIESKENEALAVKNDAPWVVKDAIVKIITKTLGSAYYKEKAVVLSVVDDYVAKVKLLNGNTKLKLDQTHLETVIPSVGRLVVLLAGEHKGDTAELRSLQVDSYSATLKLRDSNKLLLGIPYEQFTKLYNQEGVVTN</sequence>
<dbReference type="Pfam" id="PF10357">
    <property type="entry name" value="WH_KIN17"/>
    <property type="match status" value="1"/>
</dbReference>
<dbReference type="SUPFAM" id="SSF57667">
    <property type="entry name" value="beta-beta-alpha zinc fingers"/>
    <property type="match status" value="1"/>
</dbReference>
<protein>
    <submittedName>
        <fullName evidence="6">DNA/RNA-binding protein KIN17-like</fullName>
    </submittedName>
</protein>
<dbReference type="EMBL" id="IACT01007576">
    <property type="protein sequence ID" value="LAC26690.1"/>
    <property type="molecule type" value="mRNA"/>
</dbReference>
<evidence type="ECO:0000256" key="3">
    <source>
        <dbReference type="ARBA" id="ARBA00022771"/>
    </source>
</evidence>
<dbReference type="InterPro" id="IPR014722">
    <property type="entry name" value="Rib_uL2_dom2"/>
</dbReference>
<evidence type="ECO:0000259" key="5">
    <source>
        <dbReference type="SMART" id="SM01253"/>
    </source>
</evidence>
<evidence type="ECO:0000256" key="2">
    <source>
        <dbReference type="ARBA" id="ARBA00022723"/>
    </source>
</evidence>
<dbReference type="AlphaFoldDB" id="A0A6A7G728"/>
<name>A0A6A7G728_9CRUS</name>
<dbReference type="PANTHER" id="PTHR12805:SF0">
    <property type="entry name" value="DNA_RNA-BINDING PROTEIN KIN17"/>
    <property type="match status" value="1"/>
</dbReference>
<dbReference type="Pfam" id="PF25092">
    <property type="entry name" value="SH3_KIN17_C"/>
    <property type="match status" value="1"/>
</dbReference>
<proteinExistence type="evidence at transcript level"/>
<comment type="similarity">
    <text evidence="1">Belongs to the KIN17 family.</text>
</comment>
<dbReference type="Gene3D" id="2.30.30.30">
    <property type="match status" value="1"/>
</dbReference>
<dbReference type="FunFam" id="1.10.10.2030:FF:000001">
    <property type="entry name" value="DNA/RNA-binding protein KIN17, putative"/>
    <property type="match status" value="1"/>
</dbReference>
<accession>A0A6A7G728</accession>
<dbReference type="InterPro" id="IPR041330">
    <property type="entry name" value="KN17_SH3"/>
</dbReference>
<keyword evidence="4" id="KW-0862">Zinc</keyword>
<dbReference type="Gene3D" id="1.10.10.2030">
    <property type="entry name" value="DNA/RNA-binding protein Kin17, conserved domain"/>
    <property type="match status" value="1"/>
</dbReference>
<dbReference type="Gene3D" id="2.30.30.140">
    <property type="match status" value="1"/>
</dbReference>
<feature type="domain" description="DNA/RNA-binding protein Kin17 WH-like" evidence="5">
    <location>
        <begin position="52"/>
        <end position="178"/>
    </location>
</feature>
<evidence type="ECO:0000313" key="6">
    <source>
        <dbReference type="EMBL" id="LAC26690.1"/>
    </source>
</evidence>
<dbReference type="SMART" id="SM01253">
    <property type="entry name" value="Kin17_mid"/>
    <property type="match status" value="1"/>
</dbReference>
<dbReference type="InterPro" id="IPR038254">
    <property type="entry name" value="KIN17_WH-like_sf"/>
</dbReference>
<dbReference type="GO" id="GO:0006974">
    <property type="term" value="P:DNA damage response"/>
    <property type="evidence" value="ECO:0007669"/>
    <property type="project" value="TreeGrafter"/>
</dbReference>
<dbReference type="GO" id="GO:0008270">
    <property type="term" value="F:zinc ion binding"/>
    <property type="evidence" value="ECO:0007669"/>
    <property type="project" value="UniProtKB-KW"/>
</dbReference>
<dbReference type="InterPro" id="IPR019447">
    <property type="entry name" value="DNA/RNA-bd_Kin17_WH-like_dom"/>
</dbReference>
<dbReference type="Pfam" id="PF25095">
    <property type="entry name" value="C2H2-zf_KIN17"/>
    <property type="match status" value="1"/>
</dbReference>
<dbReference type="InterPro" id="IPR041995">
    <property type="entry name" value="KOW_KIN17"/>
</dbReference>
<keyword evidence="3" id="KW-0863">Zinc-finger</keyword>
<dbReference type="InterPro" id="IPR037321">
    <property type="entry name" value="KIN17-like"/>
</dbReference>
<dbReference type="GO" id="GO:0003690">
    <property type="term" value="F:double-stranded DNA binding"/>
    <property type="evidence" value="ECO:0007669"/>
    <property type="project" value="TreeGrafter"/>
</dbReference>
<reference evidence="6" key="1">
    <citation type="submission" date="2017-11" db="EMBL/GenBank/DDBJ databases">
        <title>The sensing device of the deep-sea amphipod.</title>
        <authorList>
            <person name="Kobayashi H."/>
            <person name="Nagahama T."/>
            <person name="Arai W."/>
            <person name="Sasagawa Y."/>
            <person name="Umeda M."/>
            <person name="Hayashi T."/>
            <person name="Nikaido I."/>
            <person name="Watanabe H."/>
            <person name="Oguri K."/>
            <person name="Kitazato H."/>
            <person name="Fujioka K."/>
            <person name="Kido Y."/>
            <person name="Takami H."/>
        </authorList>
    </citation>
    <scope>NUCLEOTIDE SEQUENCE</scope>
    <source>
        <tissue evidence="6">Whole body</tissue>
    </source>
</reference>
<organism evidence="6">
    <name type="scientific">Hirondellea gigas</name>
    <dbReference type="NCBI Taxonomy" id="1518452"/>
    <lineage>
        <taxon>Eukaryota</taxon>
        <taxon>Metazoa</taxon>
        <taxon>Ecdysozoa</taxon>
        <taxon>Arthropoda</taxon>
        <taxon>Crustacea</taxon>
        <taxon>Multicrustacea</taxon>
        <taxon>Malacostraca</taxon>
        <taxon>Eumalacostraca</taxon>
        <taxon>Peracarida</taxon>
        <taxon>Amphipoda</taxon>
        <taxon>Amphilochidea</taxon>
        <taxon>Lysianassida</taxon>
        <taxon>Lysianassidira</taxon>
        <taxon>Lysianassoidea</taxon>
        <taxon>Lysianassidae</taxon>
        <taxon>Hirondellea</taxon>
    </lineage>
</organism>
<evidence type="ECO:0000256" key="1">
    <source>
        <dbReference type="ARBA" id="ARBA00008517"/>
    </source>
</evidence>
<dbReference type="InterPro" id="IPR056767">
    <property type="entry name" value="C2H2-Znf_KIN17"/>
</dbReference>
<dbReference type="GO" id="GO:0005634">
    <property type="term" value="C:nucleus"/>
    <property type="evidence" value="ECO:0007669"/>
    <property type="project" value="TreeGrafter"/>
</dbReference>